<dbReference type="Gene3D" id="3.40.50.720">
    <property type="entry name" value="NAD(P)-binding Rossmann-like Domain"/>
    <property type="match status" value="1"/>
</dbReference>
<name>A0A409Y699_9AGAR</name>
<evidence type="ECO:0000313" key="4">
    <source>
        <dbReference type="Proteomes" id="UP000284706"/>
    </source>
</evidence>
<gene>
    <name evidence="3" type="ORF">CVT26_013872</name>
</gene>
<dbReference type="Pfam" id="PF00106">
    <property type="entry name" value="adh_short"/>
    <property type="match status" value="1"/>
</dbReference>
<evidence type="ECO:0000256" key="1">
    <source>
        <dbReference type="ARBA" id="ARBA00006484"/>
    </source>
</evidence>
<proteinExistence type="inferred from homology"/>
<dbReference type="PANTHER" id="PTHR43669">
    <property type="entry name" value="5-KETO-D-GLUCONATE 5-REDUCTASE"/>
    <property type="match status" value="1"/>
</dbReference>
<keyword evidence="2" id="KW-0560">Oxidoreductase</keyword>
<comment type="similarity">
    <text evidence="1">Belongs to the short-chain dehydrogenases/reductases (SDR) family.</text>
</comment>
<dbReference type="AlphaFoldDB" id="A0A409Y699"/>
<dbReference type="PANTHER" id="PTHR43669:SF4">
    <property type="entry name" value="SHORT-CHAIN DEHYDROGENASE"/>
    <property type="match status" value="1"/>
</dbReference>
<evidence type="ECO:0000256" key="2">
    <source>
        <dbReference type="ARBA" id="ARBA00023002"/>
    </source>
</evidence>
<evidence type="ECO:0000313" key="3">
    <source>
        <dbReference type="EMBL" id="PPQ98471.1"/>
    </source>
</evidence>
<dbReference type="CDD" id="cd05233">
    <property type="entry name" value="SDR_c"/>
    <property type="match status" value="1"/>
</dbReference>
<dbReference type="InterPro" id="IPR036291">
    <property type="entry name" value="NAD(P)-bd_dom_sf"/>
</dbReference>
<dbReference type="STRING" id="231916.A0A409Y699"/>
<dbReference type="EMBL" id="NHYE01001107">
    <property type="protein sequence ID" value="PPQ98471.1"/>
    <property type="molecule type" value="Genomic_DNA"/>
</dbReference>
<evidence type="ECO:0008006" key="5">
    <source>
        <dbReference type="Google" id="ProtNLM"/>
    </source>
</evidence>
<comment type="caution">
    <text evidence="3">The sequence shown here is derived from an EMBL/GenBank/DDBJ whole genome shotgun (WGS) entry which is preliminary data.</text>
</comment>
<organism evidence="3 4">
    <name type="scientific">Gymnopilus dilepis</name>
    <dbReference type="NCBI Taxonomy" id="231916"/>
    <lineage>
        <taxon>Eukaryota</taxon>
        <taxon>Fungi</taxon>
        <taxon>Dikarya</taxon>
        <taxon>Basidiomycota</taxon>
        <taxon>Agaricomycotina</taxon>
        <taxon>Agaricomycetes</taxon>
        <taxon>Agaricomycetidae</taxon>
        <taxon>Agaricales</taxon>
        <taxon>Agaricineae</taxon>
        <taxon>Hymenogastraceae</taxon>
        <taxon>Gymnopilus</taxon>
    </lineage>
</organism>
<accession>A0A409Y699</accession>
<protein>
    <recommendedName>
        <fullName evidence="5">NAD(P)-binding domain-containing protein</fullName>
    </recommendedName>
</protein>
<dbReference type="InParanoid" id="A0A409Y699"/>
<dbReference type="Proteomes" id="UP000284706">
    <property type="component" value="Unassembled WGS sequence"/>
</dbReference>
<dbReference type="InterPro" id="IPR002347">
    <property type="entry name" value="SDR_fam"/>
</dbReference>
<dbReference type="OrthoDB" id="5336600at2759"/>
<sequence>MSATNRLVAFVLGAGSNVGSSVAAKLKENGYRVALGSRSAKNEEDQGYLNVKVDVTRRESIESAFDVVAEKLGPVNVVVYNAASLNIPPVENDILSIPVSTYEESVSLALGVFTAAQKAVPGFRSEVHRNHPKTFIVTGNILPFNQYSPPKWFTLGVQKTIEARFIATAAKSYEAENFQFYYATLVSNTGEIPGSIFWTSGPVIADVYWQLINNKKQASWDHRFTPDGKTYKASSP</sequence>
<reference evidence="3 4" key="1">
    <citation type="journal article" date="2018" name="Evol. Lett.">
        <title>Horizontal gene cluster transfer increased hallucinogenic mushroom diversity.</title>
        <authorList>
            <person name="Reynolds H.T."/>
            <person name="Vijayakumar V."/>
            <person name="Gluck-Thaler E."/>
            <person name="Korotkin H.B."/>
            <person name="Matheny P.B."/>
            <person name="Slot J.C."/>
        </authorList>
    </citation>
    <scope>NUCLEOTIDE SEQUENCE [LARGE SCALE GENOMIC DNA]</scope>
    <source>
        <strain evidence="3 4">SRW20</strain>
    </source>
</reference>
<keyword evidence="4" id="KW-1185">Reference proteome</keyword>
<dbReference type="SUPFAM" id="SSF51735">
    <property type="entry name" value="NAD(P)-binding Rossmann-fold domains"/>
    <property type="match status" value="1"/>
</dbReference>
<dbReference type="GO" id="GO:0016491">
    <property type="term" value="F:oxidoreductase activity"/>
    <property type="evidence" value="ECO:0007669"/>
    <property type="project" value="UniProtKB-KW"/>
</dbReference>